<dbReference type="SUPFAM" id="SSF48452">
    <property type="entry name" value="TPR-like"/>
    <property type="match status" value="1"/>
</dbReference>
<protein>
    <submittedName>
        <fullName evidence="1">SusD/RagB family nutrient-binding outer membrane lipoprotein</fullName>
    </submittedName>
</protein>
<dbReference type="OrthoDB" id="9766256at2"/>
<accession>A0A420W208</accession>
<dbReference type="InterPro" id="IPR041662">
    <property type="entry name" value="SusD-like_2"/>
</dbReference>
<dbReference type="Gene3D" id="1.25.40.390">
    <property type="match status" value="1"/>
</dbReference>
<comment type="caution">
    <text evidence="1">The sequence shown here is derived from an EMBL/GenBank/DDBJ whole genome shotgun (WGS) entry which is preliminary data.</text>
</comment>
<evidence type="ECO:0000313" key="2">
    <source>
        <dbReference type="Proteomes" id="UP000282423"/>
    </source>
</evidence>
<dbReference type="InterPro" id="IPR011990">
    <property type="entry name" value="TPR-like_helical_dom_sf"/>
</dbReference>
<dbReference type="Proteomes" id="UP000282423">
    <property type="component" value="Unassembled WGS sequence"/>
</dbReference>
<keyword evidence="1" id="KW-0449">Lipoprotein</keyword>
<proteinExistence type="predicted"/>
<organism evidence="1 2">
    <name type="scientific">Sphingobacterium puteale</name>
    <dbReference type="NCBI Taxonomy" id="2420510"/>
    <lineage>
        <taxon>Bacteria</taxon>
        <taxon>Pseudomonadati</taxon>
        <taxon>Bacteroidota</taxon>
        <taxon>Sphingobacteriia</taxon>
        <taxon>Sphingobacteriales</taxon>
        <taxon>Sphingobacteriaceae</taxon>
        <taxon>Sphingobacterium</taxon>
    </lineage>
</organism>
<evidence type="ECO:0000313" key="1">
    <source>
        <dbReference type="EMBL" id="RKO72606.1"/>
    </source>
</evidence>
<name>A0A420W208_9SPHI</name>
<dbReference type="EMBL" id="RBWS01000005">
    <property type="protein sequence ID" value="RKO72606.1"/>
    <property type="molecule type" value="Genomic_DNA"/>
</dbReference>
<reference evidence="1 2" key="1">
    <citation type="submission" date="2018-10" db="EMBL/GenBank/DDBJ databases">
        <title>Sphingobacterium sp. M05W1-28.</title>
        <authorList>
            <person name="Cai H."/>
        </authorList>
    </citation>
    <scope>NUCLEOTIDE SEQUENCE [LARGE SCALE GENOMIC DNA]</scope>
    <source>
        <strain evidence="1 2">M05W1-28</strain>
    </source>
</reference>
<gene>
    <name evidence="1" type="ORF">D7322_05870</name>
</gene>
<dbReference type="AlphaFoldDB" id="A0A420W208"/>
<sequence length="467" mass="51921">MVSCSKKFDDSYYIDPNNPSTATGMQLLANAEFFLSGTSANTANQMGVHYPQYLSLTTYTDNSRYISTNLNFESWYKGPLKNIQEVKDKARNGKLSESEGSAVNQIALANILESYFMLHMTDRWGDLPYSDALKGSQNRLPKYDTQKEIYTSLFKQLKEASANLDPNATLKNEIIFNGNMSKWKKVGNSIRLLMALRLSKVDATWGKQEFVSALADGVMASNTDNFAYPHLAEKDHENFWYNSFTRLERQWFALSKPLVDYMKPKNDPRLPIYGDKNQSGEYVGLEYGKAAGNSGDIPGISLLGAKLRQQNSPVNLVTYPQVLFAMAEAAKLGWISGGDAVAETNYKNAIKESINLWTANATSASAIDAYINQPAVAYSAATAIQQIAEQRWIHLFLNGYEAWAEWRRTGFPVLTAPAGANGNLIPRREGYPTQEASNNTVNYNAAVAAFPYGGADGLNARVWWDKP</sequence>
<keyword evidence="2" id="KW-1185">Reference proteome</keyword>
<dbReference type="Pfam" id="PF12771">
    <property type="entry name" value="SusD-like_2"/>
    <property type="match status" value="1"/>
</dbReference>